<dbReference type="InterPro" id="IPR016195">
    <property type="entry name" value="Pol/histidinol_Pase-like"/>
</dbReference>
<evidence type="ECO:0000256" key="3">
    <source>
        <dbReference type="ARBA" id="ARBA00022694"/>
    </source>
</evidence>
<dbReference type="InterPro" id="IPR002738">
    <property type="entry name" value="RNase_P_p30"/>
</dbReference>
<gene>
    <name evidence="4" type="ORF">WN55_02353</name>
</gene>
<evidence type="ECO:0000256" key="1">
    <source>
        <dbReference type="ARBA" id="ARBA00004123"/>
    </source>
</evidence>
<evidence type="ECO:0000313" key="4">
    <source>
        <dbReference type="EMBL" id="KZC11262.1"/>
    </source>
</evidence>
<sequence>MDIRQTTGFYDLCVNVQGNDTKNLHVLLARLYDFGFRTVALNIDLDDSAITSDKKKKKKSDERESHQSIIPNTFDIDRIKRDFEGKLKIFKRITFLCSDPARTHILNHCADLKKYDLYALSPRTQNSLQFACTQLNCDIITLKASSTTFKLNKKLYEQAIERGIHFEIQYVDLLNIKSRKLIIHYAHLFHTYGKSKNVILSSGANDVKTIRSPYDILNLSCILGLSEIKAKASVLNQCKKLLLRAERRRRGKAVFIIEEETETADIIEDDGRFLKKLKL</sequence>
<accession>A0A154PHH0</accession>
<proteinExistence type="inferred from homology"/>
<dbReference type="Pfam" id="PF01876">
    <property type="entry name" value="RNase_P_p30"/>
    <property type="match status" value="1"/>
</dbReference>
<name>A0A154PHH0_DUFNO</name>
<comment type="similarity">
    <text evidence="2">Belongs to the eukaryotic/archaeal RNase P protein component 3 family.</text>
</comment>
<keyword evidence="3" id="KW-0819">tRNA processing</keyword>
<reference evidence="4 5" key="1">
    <citation type="submission" date="2015-07" db="EMBL/GenBank/DDBJ databases">
        <title>The genome of Dufourea novaeangliae.</title>
        <authorList>
            <person name="Pan H."/>
            <person name="Kapheim K."/>
        </authorList>
    </citation>
    <scope>NUCLEOTIDE SEQUENCE [LARGE SCALE GENOMIC DNA]</scope>
    <source>
        <strain evidence="4">0120121106</strain>
        <tissue evidence="4">Whole body</tissue>
    </source>
</reference>
<dbReference type="Proteomes" id="UP000076502">
    <property type="component" value="Unassembled WGS sequence"/>
</dbReference>
<evidence type="ECO:0000256" key="2">
    <source>
        <dbReference type="ARBA" id="ARBA00007331"/>
    </source>
</evidence>
<comment type="subcellular location">
    <subcellularLocation>
        <location evidence="1">Nucleus</location>
    </subcellularLocation>
</comment>
<dbReference type="SUPFAM" id="SSF89550">
    <property type="entry name" value="PHP domain-like"/>
    <property type="match status" value="1"/>
</dbReference>
<dbReference type="AlphaFoldDB" id="A0A154PHH0"/>
<protein>
    <submittedName>
        <fullName evidence="4">Ribonuclease P protein subunit p30</fullName>
    </submittedName>
</protein>
<dbReference type="PANTHER" id="PTHR13031">
    <property type="entry name" value="RIBONUCLEASE P SUBUNIT P30"/>
    <property type="match status" value="1"/>
</dbReference>
<keyword evidence="5" id="KW-1185">Reference proteome</keyword>
<organism evidence="4 5">
    <name type="scientific">Dufourea novaeangliae</name>
    <name type="common">Sweat bee</name>
    <dbReference type="NCBI Taxonomy" id="178035"/>
    <lineage>
        <taxon>Eukaryota</taxon>
        <taxon>Metazoa</taxon>
        <taxon>Ecdysozoa</taxon>
        <taxon>Arthropoda</taxon>
        <taxon>Hexapoda</taxon>
        <taxon>Insecta</taxon>
        <taxon>Pterygota</taxon>
        <taxon>Neoptera</taxon>
        <taxon>Endopterygota</taxon>
        <taxon>Hymenoptera</taxon>
        <taxon>Apocrita</taxon>
        <taxon>Aculeata</taxon>
        <taxon>Apoidea</taxon>
        <taxon>Anthophila</taxon>
        <taxon>Halictidae</taxon>
        <taxon>Rophitinae</taxon>
        <taxon>Dufourea</taxon>
    </lineage>
</organism>
<dbReference type="Gene3D" id="3.20.20.140">
    <property type="entry name" value="Metal-dependent hydrolases"/>
    <property type="match status" value="1"/>
</dbReference>
<evidence type="ECO:0000313" key="5">
    <source>
        <dbReference type="Proteomes" id="UP000076502"/>
    </source>
</evidence>
<dbReference type="PANTHER" id="PTHR13031:SF0">
    <property type="entry name" value="RIBONUCLEASE P PROTEIN SUBUNIT P30"/>
    <property type="match status" value="1"/>
</dbReference>
<dbReference type="STRING" id="178035.A0A154PHH0"/>
<dbReference type="EMBL" id="KQ434905">
    <property type="protein sequence ID" value="KZC11262.1"/>
    <property type="molecule type" value="Genomic_DNA"/>
</dbReference>
<dbReference type="GO" id="GO:0003723">
    <property type="term" value="F:RNA binding"/>
    <property type="evidence" value="ECO:0007669"/>
    <property type="project" value="TreeGrafter"/>
</dbReference>
<dbReference type="GO" id="GO:0005655">
    <property type="term" value="C:nucleolar ribonuclease P complex"/>
    <property type="evidence" value="ECO:0007669"/>
    <property type="project" value="TreeGrafter"/>
</dbReference>
<dbReference type="GO" id="GO:0008033">
    <property type="term" value="P:tRNA processing"/>
    <property type="evidence" value="ECO:0007669"/>
    <property type="project" value="UniProtKB-KW"/>
</dbReference>